<dbReference type="InterPro" id="IPR044862">
    <property type="entry name" value="Pro_4_hyd_alph_FE2OG_OXY"/>
</dbReference>
<dbReference type="Gene3D" id="4.10.860.20">
    <property type="entry name" value="Rabenosyn, Rab binding domain"/>
    <property type="match status" value="1"/>
</dbReference>
<keyword evidence="6 7" id="KW-0408">Iron</keyword>
<keyword evidence="5 7" id="KW-0560">Oxidoreductase</keyword>
<dbReference type="EMBL" id="JBHTCA010000003">
    <property type="protein sequence ID" value="MFC7408283.1"/>
    <property type="molecule type" value="Genomic_DNA"/>
</dbReference>
<feature type="binding site" evidence="7">
    <location>
        <position position="103"/>
    </location>
    <ligand>
        <name>Fe cation</name>
        <dbReference type="ChEBI" id="CHEBI:24875"/>
    </ligand>
</feature>
<feature type="domain" description="Fe2OG dioxygenase" evidence="8">
    <location>
        <begin position="78"/>
        <end position="182"/>
    </location>
</feature>
<dbReference type="InterPro" id="IPR023550">
    <property type="entry name" value="PKHD_hydroxylase"/>
</dbReference>
<dbReference type="PROSITE" id="PS51471">
    <property type="entry name" value="FE2OG_OXY"/>
    <property type="match status" value="1"/>
</dbReference>
<keyword evidence="10" id="KW-1185">Reference proteome</keyword>
<evidence type="ECO:0000256" key="5">
    <source>
        <dbReference type="ARBA" id="ARBA00023002"/>
    </source>
</evidence>
<comment type="cofactor">
    <cofactor evidence="7">
        <name>Fe(2+)</name>
        <dbReference type="ChEBI" id="CHEBI:29033"/>
    </cofactor>
    <text evidence="7">Binds 1 Fe(2+) ion per subunit.</text>
</comment>
<dbReference type="PANTHER" id="PTHR41536">
    <property type="entry name" value="PKHD-TYPE HYDROXYLASE YBIX"/>
    <property type="match status" value="1"/>
</dbReference>
<dbReference type="RefSeq" id="WP_382220378.1">
    <property type="nucleotide sequence ID" value="NZ_JBHTCA010000003.1"/>
</dbReference>
<evidence type="ECO:0000256" key="4">
    <source>
        <dbReference type="ARBA" id="ARBA00022964"/>
    </source>
</evidence>
<keyword evidence="3 7" id="KW-0847">Vitamin C</keyword>
<dbReference type="Pfam" id="PF18331">
    <property type="entry name" value="PKHD_C"/>
    <property type="match status" value="1"/>
</dbReference>
<evidence type="ECO:0000256" key="7">
    <source>
        <dbReference type="HAMAP-Rule" id="MF_00657"/>
    </source>
</evidence>
<dbReference type="NCBIfam" id="NF003975">
    <property type="entry name" value="PRK05467.1-4"/>
    <property type="match status" value="1"/>
</dbReference>
<evidence type="ECO:0000256" key="1">
    <source>
        <dbReference type="ARBA" id="ARBA00001961"/>
    </source>
</evidence>
<feature type="binding site" evidence="7">
    <location>
        <position position="173"/>
    </location>
    <ligand>
        <name>2-oxoglutarate</name>
        <dbReference type="ChEBI" id="CHEBI:16810"/>
    </ligand>
</feature>
<dbReference type="Proteomes" id="UP001596501">
    <property type="component" value="Unassembled WGS sequence"/>
</dbReference>
<evidence type="ECO:0000256" key="2">
    <source>
        <dbReference type="ARBA" id="ARBA00022723"/>
    </source>
</evidence>
<accession>A0ABW2QIC2</accession>
<dbReference type="NCBIfam" id="NF003974">
    <property type="entry name" value="PRK05467.1-3"/>
    <property type="match status" value="1"/>
</dbReference>
<dbReference type="InterPro" id="IPR041097">
    <property type="entry name" value="PKHD_C"/>
</dbReference>
<dbReference type="SMART" id="SM00702">
    <property type="entry name" value="P4Hc"/>
    <property type="match status" value="1"/>
</dbReference>
<organism evidence="9 10">
    <name type="scientific">Hydrogenophaga atypica</name>
    <dbReference type="NCBI Taxonomy" id="249409"/>
    <lineage>
        <taxon>Bacteria</taxon>
        <taxon>Pseudomonadati</taxon>
        <taxon>Pseudomonadota</taxon>
        <taxon>Betaproteobacteria</taxon>
        <taxon>Burkholderiales</taxon>
        <taxon>Comamonadaceae</taxon>
        <taxon>Hydrogenophaga</taxon>
    </lineage>
</organism>
<evidence type="ECO:0000313" key="9">
    <source>
        <dbReference type="EMBL" id="MFC7408283.1"/>
    </source>
</evidence>
<evidence type="ECO:0000256" key="3">
    <source>
        <dbReference type="ARBA" id="ARBA00022896"/>
    </source>
</evidence>
<comment type="caution">
    <text evidence="9">The sequence shown here is derived from an EMBL/GenBank/DDBJ whole genome shotgun (WGS) entry which is preliminary data.</text>
</comment>
<evidence type="ECO:0000256" key="6">
    <source>
        <dbReference type="ARBA" id="ARBA00023004"/>
    </source>
</evidence>
<reference evidence="10" key="1">
    <citation type="journal article" date="2019" name="Int. J. Syst. Evol. Microbiol.">
        <title>The Global Catalogue of Microorganisms (GCM) 10K type strain sequencing project: providing services to taxonomists for standard genome sequencing and annotation.</title>
        <authorList>
            <consortium name="The Broad Institute Genomics Platform"/>
            <consortium name="The Broad Institute Genome Sequencing Center for Infectious Disease"/>
            <person name="Wu L."/>
            <person name="Ma J."/>
        </authorList>
    </citation>
    <scope>NUCLEOTIDE SEQUENCE [LARGE SCALE GENOMIC DNA]</scope>
    <source>
        <strain evidence="10">CGMCC 1.12371</strain>
    </source>
</reference>
<comment type="cofactor">
    <cofactor evidence="1 7">
        <name>L-ascorbate</name>
        <dbReference type="ChEBI" id="CHEBI:38290"/>
    </cofactor>
</comment>
<dbReference type="InterPro" id="IPR005123">
    <property type="entry name" value="Oxoglu/Fe-dep_dioxygenase_dom"/>
</dbReference>
<protein>
    <submittedName>
        <fullName evidence="9">Fe2+-dependent dioxygenase</fullName>
    </submittedName>
</protein>
<dbReference type="Pfam" id="PF13640">
    <property type="entry name" value="2OG-FeII_Oxy_3"/>
    <property type="match status" value="1"/>
</dbReference>
<keyword evidence="4 7" id="KW-0223">Dioxygenase</keyword>
<feature type="binding site" evidence="7">
    <location>
        <position position="101"/>
    </location>
    <ligand>
        <name>Fe cation</name>
        <dbReference type="ChEBI" id="CHEBI:24875"/>
    </ligand>
</feature>
<evidence type="ECO:0000313" key="10">
    <source>
        <dbReference type="Proteomes" id="UP001596501"/>
    </source>
</evidence>
<dbReference type="PANTHER" id="PTHR41536:SF1">
    <property type="entry name" value="PKHD-TYPE HYDROXYLASE YBIX"/>
    <property type="match status" value="1"/>
</dbReference>
<keyword evidence="2 7" id="KW-0479">Metal-binding</keyword>
<dbReference type="GO" id="GO:0051213">
    <property type="term" value="F:dioxygenase activity"/>
    <property type="evidence" value="ECO:0007669"/>
    <property type="project" value="UniProtKB-KW"/>
</dbReference>
<evidence type="ECO:0000259" key="8">
    <source>
        <dbReference type="PROSITE" id="PS51471"/>
    </source>
</evidence>
<gene>
    <name evidence="9" type="ORF">ACFQPB_05370</name>
</gene>
<name>A0ABW2QIC2_9BURK</name>
<dbReference type="HAMAP" id="MF_00657">
    <property type="entry name" value="Hydroxyl_YbiX"/>
    <property type="match status" value="1"/>
</dbReference>
<dbReference type="Gene3D" id="2.60.120.620">
    <property type="entry name" value="q2cbj1_9rhob like domain"/>
    <property type="match status" value="1"/>
</dbReference>
<dbReference type="InterPro" id="IPR006620">
    <property type="entry name" value="Pro_4_hyd_alph"/>
</dbReference>
<sequence>MLIELPQLLSADDIASAQHLLRNAPWSDGRLSAGAQARQVKNNEQLPRDCEAAVHIRALVLQRLNTSALFLSAALPNKLFPPHINRYEARGQGQDQHYGPHIDNAVRLLADGQHIRTDVSCTVFLNEPHDYDGGELVVHDTYGQHTVKLPAGHAVLYPGTSLHEVRPVTRGVRWASFFWVQSLVRSDEQRRLLFDMDMNLLRLRTQHGESPETTALTGTYHNLLRMWGQT</sequence>
<feature type="binding site" evidence="7">
    <location>
        <position position="163"/>
    </location>
    <ligand>
        <name>Fe cation</name>
        <dbReference type="ChEBI" id="CHEBI:24875"/>
    </ligand>
</feature>
<proteinExistence type="inferred from homology"/>